<reference evidence="2 3" key="1">
    <citation type="submission" date="2018-05" db="EMBL/GenBank/DDBJ databases">
        <title>Acuticoccus sediminis sp. nov., isolated from deep-sea sediment of Indian Ocean.</title>
        <authorList>
            <person name="Liu X."/>
            <person name="Lai Q."/>
            <person name="Du Y."/>
            <person name="Sun F."/>
            <person name="Zhang X."/>
            <person name="Wang S."/>
            <person name="Shao Z."/>
        </authorList>
    </citation>
    <scope>NUCLEOTIDE SEQUENCE [LARGE SCALE GENOMIC DNA]</scope>
    <source>
        <strain evidence="2 3">PTG4-2</strain>
    </source>
</reference>
<feature type="compositionally biased region" description="Basic and acidic residues" evidence="1">
    <location>
        <begin position="42"/>
        <end position="51"/>
    </location>
</feature>
<protein>
    <submittedName>
        <fullName evidence="2">Uncharacterized protein</fullName>
    </submittedName>
</protein>
<organism evidence="2 3">
    <name type="scientific">Acuticoccus sediminis</name>
    <dbReference type="NCBI Taxonomy" id="2184697"/>
    <lineage>
        <taxon>Bacteria</taxon>
        <taxon>Pseudomonadati</taxon>
        <taxon>Pseudomonadota</taxon>
        <taxon>Alphaproteobacteria</taxon>
        <taxon>Hyphomicrobiales</taxon>
        <taxon>Amorphaceae</taxon>
        <taxon>Acuticoccus</taxon>
    </lineage>
</organism>
<gene>
    <name evidence="2" type="ORF">DLJ53_04190</name>
</gene>
<dbReference type="Proteomes" id="UP000249590">
    <property type="component" value="Unassembled WGS sequence"/>
</dbReference>
<evidence type="ECO:0000256" key="1">
    <source>
        <dbReference type="SAM" id="MobiDB-lite"/>
    </source>
</evidence>
<evidence type="ECO:0000313" key="2">
    <source>
        <dbReference type="EMBL" id="RAI03691.1"/>
    </source>
</evidence>
<feature type="region of interest" description="Disordered" evidence="1">
    <location>
        <begin position="32"/>
        <end position="84"/>
    </location>
</feature>
<dbReference type="AlphaFoldDB" id="A0A8B2NXX4"/>
<name>A0A8B2NXX4_9HYPH</name>
<proteinExistence type="predicted"/>
<comment type="caution">
    <text evidence="2">The sequence shown here is derived from an EMBL/GenBank/DDBJ whole genome shotgun (WGS) entry which is preliminary data.</text>
</comment>
<feature type="compositionally biased region" description="Low complexity" evidence="1">
    <location>
        <begin position="59"/>
        <end position="74"/>
    </location>
</feature>
<dbReference type="EMBL" id="QHHQ01000001">
    <property type="protein sequence ID" value="RAI03691.1"/>
    <property type="molecule type" value="Genomic_DNA"/>
</dbReference>
<feature type="compositionally biased region" description="Acidic residues" evidence="1">
    <location>
        <begin position="75"/>
        <end position="84"/>
    </location>
</feature>
<accession>A0A8B2NXX4</accession>
<keyword evidence="3" id="KW-1185">Reference proteome</keyword>
<sequence>MPGALQRPVTQGIEFVMTPPDRDARLAAALRSNLRRRKAQTRVRETEREETGGNGAGGPAESAGEAPVRAAASPTDDDPETPDS</sequence>
<evidence type="ECO:0000313" key="3">
    <source>
        <dbReference type="Proteomes" id="UP000249590"/>
    </source>
</evidence>